<dbReference type="EMBL" id="JABEQJ010000005">
    <property type="protein sequence ID" value="MBB2159650.1"/>
    <property type="molecule type" value="Genomic_DNA"/>
</dbReference>
<dbReference type="Gene3D" id="3.40.50.1820">
    <property type="entry name" value="alpha/beta hydrolase"/>
    <property type="match status" value="1"/>
</dbReference>
<feature type="region of interest" description="Disordered" evidence="4">
    <location>
        <begin position="495"/>
        <end position="514"/>
    </location>
</feature>
<comment type="similarity">
    <text evidence="1 3">Belongs to the type-B carboxylesterase/lipase family.</text>
</comment>
<comment type="caution">
    <text evidence="6">The sequence shown here is derived from an EMBL/GenBank/DDBJ whole genome shotgun (WGS) entry which is preliminary data.</text>
</comment>
<dbReference type="SUPFAM" id="SSF53474">
    <property type="entry name" value="alpha/beta-Hydrolases"/>
    <property type="match status" value="1"/>
</dbReference>
<proteinExistence type="inferred from homology"/>
<gene>
    <name evidence="6" type="ORF">HLH48_05595</name>
</gene>
<dbReference type="InterPro" id="IPR050309">
    <property type="entry name" value="Type-B_Carboxylest/Lipase"/>
</dbReference>
<dbReference type="InterPro" id="IPR029058">
    <property type="entry name" value="AB_hydrolase_fold"/>
</dbReference>
<sequence>MTIITLDSGRIDGRSENGIDVFLGVPYAAPVTPGHRFGAPRDVPPWQGVRPARALGAICPQVATYGPVGRGATSRHEAGEDFLTLNIRSPDLRGQAPVLVWLHGGGYAVGSGNEPILQTGAFAASGIVEVTPNYRLGALGFLSLDGQPENRGLLDVIKALEWVRRHIARFGGDPARVTLAGRSAGGFAVATLLAMPAARGLFSRAMIQSGATPAILPMADARAVTRRFLDRLGADAAALETLPMSRLLEAQRDLCDQCYEHHDPVRDGTVTMVGIPFQPVIDPPTLPMHPEQAAITGRVMPVPVMIGTTSAEYLTHSTAHPHLSLDDTIRLLDPRVRPAGTTGAEIVARYRAALPDHDATGLWRAIAGDLVFQNPTTRYAALLSDWQPVHKYLFGAIGPNETGAAHGDELGCVWWNDATGRATLPERYRNLDPALSRRVHDIWRRFIIGETALCAEGPWPRHARAAPAVLWIRPSGTIVTPDPFGYRPGLWPAEGATYSPTAAPPGWRRSNPPK</sequence>
<evidence type="ECO:0000313" key="7">
    <source>
        <dbReference type="Proteomes" id="UP000589085"/>
    </source>
</evidence>
<dbReference type="Proteomes" id="UP000589085">
    <property type="component" value="Unassembled WGS sequence"/>
</dbReference>
<dbReference type="PROSITE" id="PS00122">
    <property type="entry name" value="CARBOXYLESTERASE_B_1"/>
    <property type="match status" value="1"/>
</dbReference>
<dbReference type="RefSeq" id="WP_182996511.1">
    <property type="nucleotide sequence ID" value="NZ_JABEQJ010000005.1"/>
</dbReference>
<dbReference type="PANTHER" id="PTHR11559">
    <property type="entry name" value="CARBOXYLESTERASE"/>
    <property type="match status" value="1"/>
</dbReference>
<evidence type="ECO:0000256" key="4">
    <source>
        <dbReference type="SAM" id="MobiDB-lite"/>
    </source>
</evidence>
<dbReference type="InterPro" id="IPR002018">
    <property type="entry name" value="CarbesteraseB"/>
</dbReference>
<evidence type="ECO:0000256" key="3">
    <source>
        <dbReference type="RuleBase" id="RU361235"/>
    </source>
</evidence>
<accession>A0A7W4IB85</accession>
<evidence type="ECO:0000313" key="6">
    <source>
        <dbReference type="EMBL" id="MBB2159650.1"/>
    </source>
</evidence>
<evidence type="ECO:0000259" key="5">
    <source>
        <dbReference type="Pfam" id="PF00135"/>
    </source>
</evidence>
<evidence type="ECO:0000256" key="1">
    <source>
        <dbReference type="ARBA" id="ARBA00005964"/>
    </source>
</evidence>
<name>A0A7W4IB85_9PROT</name>
<dbReference type="GO" id="GO:0016787">
    <property type="term" value="F:hydrolase activity"/>
    <property type="evidence" value="ECO:0007669"/>
    <property type="project" value="UniProtKB-KW"/>
</dbReference>
<organism evidence="6 7">
    <name type="scientific">Gluconacetobacter sacchari</name>
    <dbReference type="NCBI Taxonomy" id="92759"/>
    <lineage>
        <taxon>Bacteria</taxon>
        <taxon>Pseudomonadati</taxon>
        <taxon>Pseudomonadota</taxon>
        <taxon>Alphaproteobacteria</taxon>
        <taxon>Acetobacterales</taxon>
        <taxon>Acetobacteraceae</taxon>
        <taxon>Gluconacetobacter</taxon>
    </lineage>
</organism>
<dbReference type="InterPro" id="IPR019826">
    <property type="entry name" value="Carboxylesterase_B_AS"/>
</dbReference>
<dbReference type="EC" id="3.1.1.-" evidence="3"/>
<keyword evidence="2 3" id="KW-0378">Hydrolase</keyword>
<dbReference type="Pfam" id="PF00135">
    <property type="entry name" value="COesterase"/>
    <property type="match status" value="1"/>
</dbReference>
<reference evidence="6 7" key="1">
    <citation type="submission" date="2020-04" db="EMBL/GenBank/DDBJ databases">
        <title>Description of novel Gluconacetobacter.</title>
        <authorList>
            <person name="Sombolestani A."/>
        </authorList>
    </citation>
    <scope>NUCLEOTIDE SEQUENCE [LARGE SCALE GENOMIC DNA]</scope>
    <source>
        <strain evidence="6 7">LMG 19747</strain>
    </source>
</reference>
<evidence type="ECO:0000256" key="2">
    <source>
        <dbReference type="ARBA" id="ARBA00022801"/>
    </source>
</evidence>
<protein>
    <recommendedName>
        <fullName evidence="3">Carboxylic ester hydrolase</fullName>
        <ecNumber evidence="3">3.1.1.-</ecNumber>
    </recommendedName>
</protein>
<feature type="domain" description="Carboxylesterase type B" evidence="5">
    <location>
        <begin position="3"/>
        <end position="472"/>
    </location>
</feature>
<dbReference type="AlphaFoldDB" id="A0A7W4IB85"/>